<feature type="repeat" description="ANK" evidence="3">
    <location>
        <begin position="13"/>
        <end position="45"/>
    </location>
</feature>
<evidence type="ECO:0000256" key="1">
    <source>
        <dbReference type="ARBA" id="ARBA00022737"/>
    </source>
</evidence>
<evidence type="ECO:0000256" key="3">
    <source>
        <dbReference type="PROSITE-ProRule" id="PRU00023"/>
    </source>
</evidence>
<dbReference type="Gene3D" id="1.25.40.20">
    <property type="entry name" value="Ankyrin repeat-containing domain"/>
    <property type="match status" value="2"/>
</dbReference>
<comment type="caution">
    <text evidence="4">The sequence shown here is derived from an EMBL/GenBank/DDBJ whole genome shotgun (WGS) entry which is preliminary data.</text>
</comment>
<feature type="repeat" description="ANK" evidence="3">
    <location>
        <begin position="113"/>
        <end position="145"/>
    </location>
</feature>
<keyword evidence="5" id="KW-1185">Reference proteome</keyword>
<dbReference type="PROSITE" id="PS50088">
    <property type="entry name" value="ANK_REPEAT"/>
    <property type="match status" value="4"/>
</dbReference>
<proteinExistence type="predicted"/>
<keyword evidence="2 3" id="KW-0040">ANK repeat</keyword>
<dbReference type="Proteomes" id="UP001497623">
    <property type="component" value="Unassembled WGS sequence"/>
</dbReference>
<gene>
    <name evidence="4" type="ORF">MNOR_LOCUS18602</name>
</gene>
<dbReference type="Pfam" id="PF12796">
    <property type="entry name" value="Ank_2"/>
    <property type="match status" value="2"/>
</dbReference>
<feature type="repeat" description="ANK" evidence="3">
    <location>
        <begin position="80"/>
        <end position="112"/>
    </location>
</feature>
<name>A0AAV2QYS3_MEGNR</name>
<dbReference type="Pfam" id="PF00023">
    <property type="entry name" value="Ank"/>
    <property type="match status" value="1"/>
</dbReference>
<feature type="repeat" description="ANK" evidence="3">
    <location>
        <begin position="146"/>
        <end position="166"/>
    </location>
</feature>
<feature type="non-terminal residue" evidence="4">
    <location>
        <position position="1"/>
    </location>
</feature>
<evidence type="ECO:0000256" key="2">
    <source>
        <dbReference type="ARBA" id="ARBA00023043"/>
    </source>
</evidence>
<dbReference type="SUPFAM" id="SSF48403">
    <property type="entry name" value="Ankyrin repeat"/>
    <property type="match status" value="1"/>
</dbReference>
<dbReference type="InterPro" id="IPR002110">
    <property type="entry name" value="Ankyrin_rpt"/>
</dbReference>
<organism evidence="4 5">
    <name type="scientific">Meganyctiphanes norvegica</name>
    <name type="common">Northern krill</name>
    <name type="synonym">Thysanopoda norvegica</name>
    <dbReference type="NCBI Taxonomy" id="48144"/>
    <lineage>
        <taxon>Eukaryota</taxon>
        <taxon>Metazoa</taxon>
        <taxon>Ecdysozoa</taxon>
        <taxon>Arthropoda</taxon>
        <taxon>Crustacea</taxon>
        <taxon>Multicrustacea</taxon>
        <taxon>Malacostraca</taxon>
        <taxon>Eumalacostraca</taxon>
        <taxon>Eucarida</taxon>
        <taxon>Euphausiacea</taxon>
        <taxon>Euphausiidae</taxon>
        <taxon>Meganyctiphanes</taxon>
    </lineage>
</organism>
<dbReference type="AlphaFoldDB" id="A0AAV2QYS3"/>
<dbReference type="InterPro" id="IPR036770">
    <property type="entry name" value="Ankyrin_rpt-contain_sf"/>
</dbReference>
<keyword evidence="1" id="KW-0677">Repeat</keyword>
<reference evidence="4 5" key="1">
    <citation type="submission" date="2024-05" db="EMBL/GenBank/DDBJ databases">
        <authorList>
            <person name="Wallberg A."/>
        </authorList>
    </citation>
    <scope>NUCLEOTIDE SEQUENCE [LARGE SCALE GENOMIC DNA]</scope>
</reference>
<dbReference type="EMBL" id="CAXKWB010013389">
    <property type="protein sequence ID" value="CAL4107548.1"/>
    <property type="molecule type" value="Genomic_DNA"/>
</dbReference>
<evidence type="ECO:0000313" key="4">
    <source>
        <dbReference type="EMBL" id="CAL4107548.1"/>
    </source>
</evidence>
<dbReference type="SMART" id="SM00248">
    <property type="entry name" value="ANK"/>
    <property type="match status" value="7"/>
</dbReference>
<dbReference type="PROSITE" id="PS50297">
    <property type="entry name" value="ANK_REP_REGION"/>
    <property type="match status" value="4"/>
</dbReference>
<accession>A0AAV2QYS3</accession>
<sequence length="302" mass="33814">NYIKELIHRKDSSGCSPLHLCIKTGTIECANLLLDAGASPHLKANNGDSTLHLAAFDGKEEICKRLISIPKVRLNLENDDKATPLHLASMNGFIDICKLLIKRGARLTSLDKKSYTPLHMACLEGHVKVVKLLIEKGAPLLAEADDGRTPLYLAAKKGSLESCRLLATINQEAVWHQDFNGLLPLDCAFKYNHDDVFHFLIKMDHTCKWDVKLESRIHIYMHLAIEEGRLGVVEAIIESKLWSSGFFGSCEGPCSNFRNLVRQYPVLAEKVLDKCIEKPTGKDGVIYNFSFYEDDYYVPNGV</sequence>
<evidence type="ECO:0000313" key="5">
    <source>
        <dbReference type="Proteomes" id="UP001497623"/>
    </source>
</evidence>
<protein>
    <submittedName>
        <fullName evidence="4">Uncharacterized protein</fullName>
    </submittedName>
</protein>
<dbReference type="PANTHER" id="PTHR24173">
    <property type="entry name" value="ANKYRIN REPEAT CONTAINING"/>
    <property type="match status" value="1"/>
</dbReference>
<dbReference type="PANTHER" id="PTHR24173:SF74">
    <property type="entry name" value="ANKYRIN REPEAT DOMAIN-CONTAINING PROTEIN 16"/>
    <property type="match status" value="1"/>
</dbReference>